<feature type="transmembrane region" description="Helical" evidence="6">
    <location>
        <begin position="195"/>
        <end position="219"/>
    </location>
</feature>
<dbReference type="InterPro" id="IPR000412">
    <property type="entry name" value="ABC_2_transport"/>
</dbReference>
<dbReference type="PIRSF" id="PIRSF006648">
    <property type="entry name" value="DrrB"/>
    <property type="match status" value="1"/>
</dbReference>
<evidence type="ECO:0000256" key="2">
    <source>
        <dbReference type="ARBA" id="ARBA00022692"/>
    </source>
</evidence>
<dbReference type="PANTHER" id="PTHR43229">
    <property type="entry name" value="NODULATION PROTEIN J"/>
    <property type="match status" value="1"/>
</dbReference>
<dbReference type="EMBL" id="WBMT01000031">
    <property type="protein sequence ID" value="KAB2340132.1"/>
    <property type="molecule type" value="Genomic_DNA"/>
</dbReference>
<dbReference type="Proteomes" id="UP000468735">
    <property type="component" value="Unassembled WGS sequence"/>
</dbReference>
<dbReference type="InterPro" id="IPR013525">
    <property type="entry name" value="ABC2_TM"/>
</dbReference>
<gene>
    <name evidence="8" type="ORF">F8566_45500</name>
</gene>
<reference evidence="8 9" key="1">
    <citation type="submission" date="2019-09" db="EMBL/GenBank/DDBJ databases">
        <title>Actinomadura physcomitrii sp. nov., a novel actinomycete isolated from moss [Physcomitrium sphaericum (Ludw) Fuernr].</title>
        <authorList>
            <person name="Zhuang X."/>
            <person name="Liu C."/>
        </authorList>
    </citation>
    <scope>NUCLEOTIDE SEQUENCE [LARGE SCALE GENOMIC DNA]</scope>
    <source>
        <strain evidence="8 9">HMC1</strain>
    </source>
</reference>
<evidence type="ECO:0000259" key="7">
    <source>
        <dbReference type="PROSITE" id="PS51012"/>
    </source>
</evidence>
<keyword evidence="4 6" id="KW-0472">Membrane</keyword>
<dbReference type="GO" id="GO:0140359">
    <property type="term" value="F:ABC-type transporter activity"/>
    <property type="evidence" value="ECO:0007669"/>
    <property type="project" value="InterPro"/>
</dbReference>
<evidence type="ECO:0000313" key="8">
    <source>
        <dbReference type="EMBL" id="KAB2340132.1"/>
    </source>
</evidence>
<name>A0A6H9YJJ9_9ACTN</name>
<feature type="transmembrane region" description="Helical" evidence="6">
    <location>
        <begin position="251"/>
        <end position="270"/>
    </location>
</feature>
<dbReference type="OrthoDB" id="3486889at2"/>
<comment type="similarity">
    <text evidence="6">Belongs to the ABC-2 integral membrane protein family.</text>
</comment>
<evidence type="ECO:0000256" key="3">
    <source>
        <dbReference type="ARBA" id="ARBA00022989"/>
    </source>
</evidence>
<dbReference type="GO" id="GO:0043190">
    <property type="term" value="C:ATP-binding cassette (ABC) transporter complex"/>
    <property type="evidence" value="ECO:0007669"/>
    <property type="project" value="InterPro"/>
</dbReference>
<protein>
    <recommendedName>
        <fullName evidence="6">Transport permease protein</fullName>
    </recommendedName>
</protein>
<keyword evidence="5" id="KW-0046">Antibiotic resistance</keyword>
<comment type="caution">
    <text evidence="8">The sequence shown here is derived from an EMBL/GenBank/DDBJ whole genome shotgun (WGS) entry which is preliminary data.</text>
</comment>
<feature type="domain" description="ABC transmembrane type-2" evidence="7">
    <location>
        <begin position="36"/>
        <end position="273"/>
    </location>
</feature>
<evidence type="ECO:0000313" key="9">
    <source>
        <dbReference type="Proteomes" id="UP000468735"/>
    </source>
</evidence>
<dbReference type="InterPro" id="IPR047817">
    <property type="entry name" value="ABC2_TM_bact-type"/>
</dbReference>
<keyword evidence="2 6" id="KW-0812">Transmembrane</keyword>
<evidence type="ECO:0000256" key="1">
    <source>
        <dbReference type="ARBA" id="ARBA00004141"/>
    </source>
</evidence>
<feature type="transmembrane region" description="Helical" evidence="6">
    <location>
        <begin position="38"/>
        <end position="56"/>
    </location>
</feature>
<proteinExistence type="inferred from homology"/>
<evidence type="ECO:0000256" key="5">
    <source>
        <dbReference type="ARBA" id="ARBA00023251"/>
    </source>
</evidence>
<dbReference type="InterPro" id="IPR051784">
    <property type="entry name" value="Nod_factor_ABC_transporter"/>
</dbReference>
<feature type="transmembrane region" description="Helical" evidence="6">
    <location>
        <begin position="157"/>
        <end position="183"/>
    </location>
</feature>
<evidence type="ECO:0000256" key="6">
    <source>
        <dbReference type="RuleBase" id="RU361157"/>
    </source>
</evidence>
<dbReference type="Pfam" id="PF01061">
    <property type="entry name" value="ABC2_membrane"/>
    <property type="match status" value="1"/>
</dbReference>
<evidence type="ECO:0000256" key="4">
    <source>
        <dbReference type="ARBA" id="ARBA00023136"/>
    </source>
</evidence>
<dbReference type="RefSeq" id="WP_151569940.1">
    <property type="nucleotide sequence ID" value="NZ_WBMT01000031.1"/>
</dbReference>
<feature type="transmembrane region" description="Helical" evidence="6">
    <location>
        <begin position="125"/>
        <end position="151"/>
    </location>
</feature>
<comment type="subcellular location">
    <subcellularLocation>
        <location evidence="6">Cell membrane</location>
        <topology evidence="6">Multi-pass membrane protein</topology>
    </subcellularLocation>
    <subcellularLocation>
        <location evidence="1">Membrane</location>
        <topology evidence="1">Multi-pass membrane protein</topology>
    </subcellularLocation>
</comment>
<keyword evidence="6" id="KW-1003">Cell membrane</keyword>
<organism evidence="8 9">
    <name type="scientific">Actinomadura rudentiformis</name>
    <dbReference type="NCBI Taxonomy" id="359158"/>
    <lineage>
        <taxon>Bacteria</taxon>
        <taxon>Bacillati</taxon>
        <taxon>Actinomycetota</taxon>
        <taxon>Actinomycetes</taxon>
        <taxon>Streptosporangiales</taxon>
        <taxon>Thermomonosporaceae</taxon>
        <taxon>Actinomadura</taxon>
    </lineage>
</organism>
<sequence>MNESRNVLEAPGATAGRAVGLVFRRQATAALRDPGPHFVLPALPALLMTVVFTALFDRIGDAPGYDAGGLDRSHAGGYDAFLIPGVVMLVALLGAGATSASLAADLRSGYFERLRLLGARPGTHLTGRLLFEAVRLLPGTAVVLGVGLVFGGDNRNGIVGLALVTMLVAMLGMAYSGVFYTVAIRTTDPQTPFQLQPLGLPLAFLSTALVPLGVMPGWAETIARWNPVSPVVDASRQALTGDPWAGELPGAVALLAGIIVATHALASLTLRRRLAGS</sequence>
<dbReference type="AlphaFoldDB" id="A0A6H9YJJ9"/>
<keyword evidence="3 6" id="KW-1133">Transmembrane helix</keyword>
<accession>A0A6H9YJJ9</accession>
<feature type="transmembrane region" description="Helical" evidence="6">
    <location>
        <begin position="81"/>
        <end position="104"/>
    </location>
</feature>
<dbReference type="GO" id="GO:0046677">
    <property type="term" value="P:response to antibiotic"/>
    <property type="evidence" value="ECO:0007669"/>
    <property type="project" value="UniProtKB-KW"/>
</dbReference>
<keyword evidence="6" id="KW-0813">Transport</keyword>
<keyword evidence="9" id="KW-1185">Reference proteome</keyword>
<dbReference type="PROSITE" id="PS51012">
    <property type="entry name" value="ABC_TM2"/>
    <property type="match status" value="1"/>
</dbReference>
<dbReference type="PANTHER" id="PTHR43229:SF2">
    <property type="entry name" value="NODULATION PROTEIN J"/>
    <property type="match status" value="1"/>
</dbReference>